<dbReference type="Proteomes" id="UP001157006">
    <property type="component" value="Chromosome 1L"/>
</dbReference>
<feature type="compositionally biased region" description="Acidic residues" evidence="1">
    <location>
        <begin position="120"/>
        <end position="130"/>
    </location>
</feature>
<sequence length="261" mass="28338">MFLTFCCSSQNILNPASTISNSPSRAAAPLNSSPQGDSSNLVQNKGSSNMAVLAGTSEQQDDQGTSIPLKEIIETTLQTSAEDLQKAPLQKSPLETLQEDPKDTQTEEEKADSGQRAEESADEESEEENANDGSTAGTESNANSSERDGIEVVDLDEDEEDQEHETNEGDGNATNEPLEVETNVVPLRVELPQSSLSRMTDEELALLRRNDPIGYMKAKLAQRDVPLARAGTSSTSYPLPTDERIVLLNKIRKTILNVDIF</sequence>
<reference evidence="2 3" key="1">
    <citation type="submission" date="2023-01" db="EMBL/GenBank/DDBJ databases">
        <authorList>
            <person name="Kreplak J."/>
        </authorList>
    </citation>
    <scope>NUCLEOTIDE SEQUENCE [LARGE SCALE GENOMIC DNA]</scope>
</reference>
<dbReference type="EMBL" id="OX451736">
    <property type="protein sequence ID" value="CAI8585949.1"/>
    <property type="molecule type" value="Genomic_DNA"/>
</dbReference>
<evidence type="ECO:0000313" key="3">
    <source>
        <dbReference type="Proteomes" id="UP001157006"/>
    </source>
</evidence>
<accession>A0AAV0YK70</accession>
<proteinExistence type="predicted"/>
<keyword evidence="3" id="KW-1185">Reference proteome</keyword>
<feature type="compositionally biased region" description="Polar residues" evidence="1">
    <location>
        <begin position="133"/>
        <end position="144"/>
    </location>
</feature>
<name>A0AAV0YK70_VICFA</name>
<dbReference type="AlphaFoldDB" id="A0AAV0YK70"/>
<feature type="region of interest" description="Disordered" evidence="1">
    <location>
        <begin position="85"/>
        <end position="177"/>
    </location>
</feature>
<feature type="compositionally biased region" description="Acidic residues" evidence="1">
    <location>
        <begin position="151"/>
        <end position="163"/>
    </location>
</feature>
<protein>
    <submittedName>
        <fullName evidence="2">Uncharacterized protein</fullName>
    </submittedName>
</protein>
<gene>
    <name evidence="2" type="ORF">VFH_I230960</name>
</gene>
<feature type="compositionally biased region" description="Basic and acidic residues" evidence="1">
    <location>
        <begin position="99"/>
        <end position="119"/>
    </location>
</feature>
<feature type="region of interest" description="Disordered" evidence="1">
    <location>
        <begin position="16"/>
        <end position="66"/>
    </location>
</feature>
<evidence type="ECO:0000256" key="1">
    <source>
        <dbReference type="SAM" id="MobiDB-lite"/>
    </source>
</evidence>
<evidence type="ECO:0000313" key="2">
    <source>
        <dbReference type="EMBL" id="CAI8585949.1"/>
    </source>
</evidence>
<organism evidence="2 3">
    <name type="scientific">Vicia faba</name>
    <name type="common">Broad bean</name>
    <name type="synonym">Faba vulgaris</name>
    <dbReference type="NCBI Taxonomy" id="3906"/>
    <lineage>
        <taxon>Eukaryota</taxon>
        <taxon>Viridiplantae</taxon>
        <taxon>Streptophyta</taxon>
        <taxon>Embryophyta</taxon>
        <taxon>Tracheophyta</taxon>
        <taxon>Spermatophyta</taxon>
        <taxon>Magnoliopsida</taxon>
        <taxon>eudicotyledons</taxon>
        <taxon>Gunneridae</taxon>
        <taxon>Pentapetalae</taxon>
        <taxon>rosids</taxon>
        <taxon>fabids</taxon>
        <taxon>Fabales</taxon>
        <taxon>Fabaceae</taxon>
        <taxon>Papilionoideae</taxon>
        <taxon>50 kb inversion clade</taxon>
        <taxon>NPAAA clade</taxon>
        <taxon>Hologalegina</taxon>
        <taxon>IRL clade</taxon>
        <taxon>Fabeae</taxon>
        <taxon>Vicia</taxon>
    </lineage>
</organism>